<accession>A0A2T0K3F9</accession>
<name>A0A2T0K3F9_9ACTN</name>
<reference evidence="1 2" key="1">
    <citation type="submission" date="2018-03" db="EMBL/GenBank/DDBJ databases">
        <title>Genomic Encyclopedia of Archaeal and Bacterial Type Strains, Phase II (KMG-II): from individual species to whole genera.</title>
        <authorList>
            <person name="Goeker M."/>
        </authorList>
    </citation>
    <scope>NUCLEOTIDE SEQUENCE [LARGE SCALE GENOMIC DNA]</scope>
    <source>
        <strain evidence="1 2">DSM 43146</strain>
    </source>
</reference>
<evidence type="ECO:0000313" key="2">
    <source>
        <dbReference type="Proteomes" id="UP000239415"/>
    </source>
</evidence>
<dbReference type="AlphaFoldDB" id="A0A2T0K3F9"/>
<evidence type="ECO:0000313" key="1">
    <source>
        <dbReference type="EMBL" id="PRX17392.1"/>
    </source>
</evidence>
<gene>
    <name evidence="1" type="ORF">CLV67_116168</name>
</gene>
<proteinExistence type="predicted"/>
<dbReference type="EMBL" id="PVMZ01000016">
    <property type="protein sequence ID" value="PRX17392.1"/>
    <property type="molecule type" value="Genomic_DNA"/>
</dbReference>
<dbReference type="InterPro" id="IPR032710">
    <property type="entry name" value="NTF2-like_dom_sf"/>
</dbReference>
<sequence length="147" mass="16339">MTEQSPLAAAAFTPSPEQVRTLLAWFDRYDGLARDNDVEAMADVARFPLTVTTNDSAGECVSQQWDRETFVRSMSMAATTAKIDNERRPVFLNADLAVVVTDSTVTTDDQTLHMRYADVMAKVDGSWRFTSMIQAGWGDMLKQYTGA</sequence>
<keyword evidence="2" id="KW-1185">Reference proteome</keyword>
<comment type="caution">
    <text evidence="1">The sequence shown here is derived from an EMBL/GenBank/DDBJ whole genome shotgun (WGS) entry which is preliminary data.</text>
</comment>
<dbReference type="SUPFAM" id="SSF54427">
    <property type="entry name" value="NTF2-like"/>
    <property type="match status" value="1"/>
</dbReference>
<evidence type="ECO:0008006" key="3">
    <source>
        <dbReference type="Google" id="ProtNLM"/>
    </source>
</evidence>
<organism evidence="1 2">
    <name type="scientific">Actinoplanes italicus</name>
    <dbReference type="NCBI Taxonomy" id="113567"/>
    <lineage>
        <taxon>Bacteria</taxon>
        <taxon>Bacillati</taxon>
        <taxon>Actinomycetota</taxon>
        <taxon>Actinomycetes</taxon>
        <taxon>Micromonosporales</taxon>
        <taxon>Micromonosporaceae</taxon>
        <taxon>Actinoplanes</taxon>
    </lineage>
</organism>
<dbReference type="OrthoDB" id="4186450at2"/>
<dbReference type="Proteomes" id="UP000239415">
    <property type="component" value="Unassembled WGS sequence"/>
</dbReference>
<protein>
    <recommendedName>
        <fullName evidence="3">SnoaL-like protein</fullName>
    </recommendedName>
</protein>
<dbReference type="Gene3D" id="3.10.450.50">
    <property type="match status" value="1"/>
</dbReference>
<dbReference type="RefSeq" id="WP_106325546.1">
    <property type="nucleotide sequence ID" value="NZ_BOMO01000047.1"/>
</dbReference>